<name>A0AAV5JCQ6_9ROSI</name>
<reference evidence="1 2" key="1">
    <citation type="journal article" date="2021" name="Commun. Biol.">
        <title>The genome of Shorea leprosula (Dipterocarpaceae) highlights the ecological relevance of drought in aseasonal tropical rainforests.</title>
        <authorList>
            <person name="Ng K.K.S."/>
            <person name="Kobayashi M.J."/>
            <person name="Fawcett J.A."/>
            <person name="Hatakeyama M."/>
            <person name="Paape T."/>
            <person name="Ng C.H."/>
            <person name="Ang C.C."/>
            <person name="Tnah L.H."/>
            <person name="Lee C.T."/>
            <person name="Nishiyama T."/>
            <person name="Sese J."/>
            <person name="O'Brien M.J."/>
            <person name="Copetti D."/>
            <person name="Mohd Noor M.I."/>
            <person name="Ong R.C."/>
            <person name="Putra M."/>
            <person name="Sireger I.Z."/>
            <person name="Indrioko S."/>
            <person name="Kosugi Y."/>
            <person name="Izuno A."/>
            <person name="Isagi Y."/>
            <person name="Lee S.L."/>
            <person name="Shimizu K.K."/>
        </authorList>
    </citation>
    <scope>NUCLEOTIDE SEQUENCE [LARGE SCALE GENOMIC DNA]</scope>
    <source>
        <strain evidence="1">214</strain>
    </source>
</reference>
<dbReference type="Proteomes" id="UP001054252">
    <property type="component" value="Unassembled WGS sequence"/>
</dbReference>
<dbReference type="EMBL" id="BPVZ01000036">
    <property type="protein sequence ID" value="GKV12334.1"/>
    <property type="molecule type" value="Genomic_DNA"/>
</dbReference>
<comment type="caution">
    <text evidence="1">The sequence shown here is derived from an EMBL/GenBank/DDBJ whole genome shotgun (WGS) entry which is preliminary data.</text>
</comment>
<protein>
    <submittedName>
        <fullName evidence="1">Uncharacterized protein</fullName>
    </submittedName>
</protein>
<gene>
    <name evidence="1" type="ORF">SLEP1_g23491</name>
</gene>
<dbReference type="AlphaFoldDB" id="A0AAV5JCQ6"/>
<organism evidence="1 2">
    <name type="scientific">Rubroshorea leprosula</name>
    <dbReference type="NCBI Taxonomy" id="152421"/>
    <lineage>
        <taxon>Eukaryota</taxon>
        <taxon>Viridiplantae</taxon>
        <taxon>Streptophyta</taxon>
        <taxon>Embryophyta</taxon>
        <taxon>Tracheophyta</taxon>
        <taxon>Spermatophyta</taxon>
        <taxon>Magnoliopsida</taxon>
        <taxon>eudicotyledons</taxon>
        <taxon>Gunneridae</taxon>
        <taxon>Pentapetalae</taxon>
        <taxon>rosids</taxon>
        <taxon>malvids</taxon>
        <taxon>Malvales</taxon>
        <taxon>Dipterocarpaceae</taxon>
        <taxon>Rubroshorea</taxon>
    </lineage>
</organism>
<sequence>MGAEKYEKIAVNKGVLSDKSTGGEICKEIRSGQKLWLYSYFPALAPVSSAVPARDLLTYGFMFKNAVENKRSFEECLKFFASLSVE</sequence>
<evidence type="ECO:0000313" key="2">
    <source>
        <dbReference type="Proteomes" id="UP001054252"/>
    </source>
</evidence>
<keyword evidence="2" id="KW-1185">Reference proteome</keyword>
<proteinExistence type="predicted"/>
<evidence type="ECO:0000313" key="1">
    <source>
        <dbReference type="EMBL" id="GKV12334.1"/>
    </source>
</evidence>
<accession>A0AAV5JCQ6</accession>